<reference evidence="2" key="1">
    <citation type="submission" date="2009-11" db="EMBL/GenBank/DDBJ databases">
        <authorList>
            <consortium name="The Broad Institute Genome Sequencing Platform"/>
            <person name="Ward D."/>
            <person name="Feldgarden M."/>
            <person name="Earl A."/>
            <person name="Young S.K."/>
            <person name="Zeng Q."/>
            <person name="Koehrsen M."/>
            <person name="Alvarado L."/>
            <person name="Berlin A."/>
            <person name="Bochicchio J."/>
            <person name="Borenstein D."/>
            <person name="Chapman S.B."/>
            <person name="Chen Z."/>
            <person name="Engels R."/>
            <person name="Freedman E."/>
            <person name="Gellesch M."/>
            <person name="Goldberg J."/>
            <person name="Griggs A."/>
            <person name="Gujja S."/>
            <person name="Heilman E."/>
            <person name="Heiman D."/>
            <person name="Hepburn T."/>
            <person name="Howarth C."/>
            <person name="Jen D."/>
            <person name="Larson L."/>
            <person name="Lewis B."/>
            <person name="Mehta T."/>
            <person name="Park D."/>
            <person name="Pearson M."/>
            <person name="Roberts A."/>
            <person name="Saif S."/>
            <person name="Shea T."/>
            <person name="Shenoy N."/>
            <person name="Sisk P."/>
            <person name="Stolte C."/>
            <person name="Sykes S."/>
            <person name="Thomson T."/>
            <person name="Walk T."/>
            <person name="White J."/>
            <person name="Yandava C."/>
            <person name="Izard J."/>
            <person name="Baranova O.V."/>
            <person name="Blanton J.M."/>
            <person name="Tanner A.C."/>
            <person name="Dewhirst F.E."/>
            <person name="Haas B."/>
            <person name="Nusbaum C."/>
            <person name="Birren B."/>
        </authorList>
    </citation>
    <scope>NUCLEOTIDE SEQUENCE [LARGE SCALE GENOMIC DNA]</scope>
    <source>
        <strain evidence="2">1-1 BBBD Race 1</strain>
    </source>
</reference>
<dbReference type="Proteomes" id="UP000005240">
    <property type="component" value="Unassembled WGS sequence"/>
</dbReference>
<feature type="compositionally biased region" description="Pro residues" evidence="1">
    <location>
        <begin position="333"/>
        <end position="346"/>
    </location>
</feature>
<dbReference type="EnsemblFungi" id="PTTG_28469-t43_1">
    <property type="protein sequence ID" value="PTTG_28469-t43_1-p1"/>
    <property type="gene ID" value="PTTG_28469"/>
</dbReference>
<feature type="compositionally biased region" description="Basic and acidic residues" evidence="1">
    <location>
        <begin position="512"/>
        <end position="522"/>
    </location>
</feature>
<feature type="compositionally biased region" description="Polar residues" evidence="1">
    <location>
        <begin position="410"/>
        <end position="419"/>
    </location>
</feature>
<dbReference type="AlphaFoldDB" id="A0A180GBI7"/>
<dbReference type="OrthoDB" id="2504796at2759"/>
<feature type="compositionally biased region" description="Low complexity" evidence="1">
    <location>
        <begin position="755"/>
        <end position="764"/>
    </location>
</feature>
<feature type="compositionally biased region" description="Polar residues" evidence="1">
    <location>
        <begin position="529"/>
        <end position="540"/>
    </location>
</feature>
<gene>
    <name evidence="2" type="ORF">PTTG_28469</name>
</gene>
<keyword evidence="4" id="KW-1185">Reference proteome</keyword>
<evidence type="ECO:0000313" key="4">
    <source>
        <dbReference type="Proteomes" id="UP000005240"/>
    </source>
</evidence>
<feature type="compositionally biased region" description="Basic residues" evidence="1">
    <location>
        <begin position="639"/>
        <end position="648"/>
    </location>
</feature>
<feature type="compositionally biased region" description="Basic and acidic residues" evidence="1">
    <location>
        <begin position="704"/>
        <end position="714"/>
    </location>
</feature>
<name>A0A180GBI7_PUCT1</name>
<reference evidence="2" key="2">
    <citation type="submission" date="2016-05" db="EMBL/GenBank/DDBJ databases">
        <title>Comparative analysis highlights variable genome content of wheat rusts and divergence of the mating loci.</title>
        <authorList>
            <person name="Cuomo C.A."/>
            <person name="Bakkeren G."/>
            <person name="Szabo L."/>
            <person name="Khalil H."/>
            <person name="Joly D."/>
            <person name="Goldberg J."/>
            <person name="Young S."/>
            <person name="Zeng Q."/>
            <person name="Fellers J."/>
        </authorList>
    </citation>
    <scope>NUCLEOTIDE SEQUENCE [LARGE SCALE GENOMIC DNA]</scope>
    <source>
        <strain evidence="2">1-1 BBBD Race 1</strain>
    </source>
</reference>
<reference evidence="3" key="4">
    <citation type="submission" date="2025-05" db="UniProtKB">
        <authorList>
            <consortium name="EnsemblFungi"/>
        </authorList>
    </citation>
    <scope>IDENTIFICATION</scope>
    <source>
        <strain evidence="3">isolate 1-1 / race 1 (BBBD)</strain>
    </source>
</reference>
<feature type="compositionally biased region" description="Low complexity" evidence="1">
    <location>
        <begin position="474"/>
        <end position="488"/>
    </location>
</feature>
<sequence length="831" mass="88505">MMAKKLPLPHFLNLPLPTIPCESSSSKSTNSSSSTDTNGSSTSTQPLVFKLNLSPEQYEELLNLDAEVEEGEEGGLRVEFDPSGKAALHLNSERILQLNPPRSGPSRTNRPEEIYRHTPTSPAPSTRSSLSGLFRIPPSSTVYDLQRSQPSSDLPIGTSTQTRAVEPPKPSSKPTHPTPSINTPQPPRPARLATESSRSEKERLAGQRLKEKRQEDDRKKKEKQIAILPDAPATTPAARRPRPTKVKAATKQTSFVAGTQSPSTTPLNGTLSSSRSKPLPSAPVPQPPPPRRALPGSQSGKQIAHGLNQHLANSSAALSKPPPPQPQSEALPPAQPLPAPAPPPVTFKPSSSNKRGKTAPLNAPPSEPPSATKLSPSTEKSEADHRQLDTPSQPLKPPSPPVATLKPKDSTQASKSSPRLNAVLDEAKTHSLPEAPGLSSERTASSTSAQKRNLKKQAPSIASRTSGNAQVERAPSPSAASDAPSSSSKRPQADTLLDNPTPLASRPKKTQRRDGNERRPADDSPAPPTKSTRPRSNSGATRPEDQPRKSGITMKKVPAPATVERNTSHAEAGGTPPITKKRALEAEAVPPSNALNKRVRQEEGGGSLSASGLPTIRKVVRPPPAAPVEPEPRQNGQAKRVKKKKKLSRRVDYTSSEVEEGEEPGEIVNVSSKHRATGSGSASNSAQAVSEAEAGKAVVPPGPTREDGGGRAETKGPSTSPPQATKLDGKARASERSGEAGAGATTTRTGEERVGAAARPGGASSPSYKLLRLQFHKLLRHYEFVCARIEEYKSDDSAISNLQEVEELVFEVHGLELELDRLRQRLTRNYL</sequence>
<organism evidence="2">
    <name type="scientific">Puccinia triticina (isolate 1-1 / race 1 (BBBD))</name>
    <name type="common">Brown leaf rust fungus</name>
    <dbReference type="NCBI Taxonomy" id="630390"/>
    <lineage>
        <taxon>Eukaryota</taxon>
        <taxon>Fungi</taxon>
        <taxon>Dikarya</taxon>
        <taxon>Basidiomycota</taxon>
        <taxon>Pucciniomycotina</taxon>
        <taxon>Pucciniomycetes</taxon>
        <taxon>Pucciniales</taxon>
        <taxon>Pucciniaceae</taxon>
        <taxon>Puccinia</taxon>
    </lineage>
</organism>
<feature type="compositionally biased region" description="Low complexity" evidence="1">
    <location>
        <begin position="23"/>
        <end position="44"/>
    </location>
</feature>
<evidence type="ECO:0000313" key="2">
    <source>
        <dbReference type="EMBL" id="OAV90020.1"/>
    </source>
</evidence>
<feature type="compositionally biased region" description="Basic and acidic residues" evidence="1">
    <location>
        <begin position="197"/>
        <end position="219"/>
    </location>
</feature>
<dbReference type="VEuPathDB" id="FungiDB:PTTG_28469"/>
<feature type="compositionally biased region" description="Pro residues" evidence="1">
    <location>
        <begin position="280"/>
        <end position="292"/>
    </location>
</feature>
<dbReference type="EMBL" id="ADAS02000111">
    <property type="protein sequence ID" value="OAV90020.1"/>
    <property type="molecule type" value="Genomic_DNA"/>
</dbReference>
<feature type="compositionally biased region" description="Polar residues" evidence="1">
    <location>
        <begin position="250"/>
        <end position="276"/>
    </location>
</feature>
<feature type="compositionally biased region" description="Polar residues" evidence="1">
    <location>
        <begin position="678"/>
        <end position="688"/>
    </location>
</feature>
<evidence type="ECO:0000313" key="3">
    <source>
        <dbReference type="EnsemblFungi" id="PTTG_28469-t43_1-p1"/>
    </source>
</evidence>
<proteinExistence type="predicted"/>
<feature type="compositionally biased region" description="Low complexity" evidence="1">
    <location>
        <begin position="118"/>
        <end position="131"/>
    </location>
</feature>
<feature type="region of interest" description="Disordered" evidence="1">
    <location>
        <begin position="1"/>
        <end position="48"/>
    </location>
</feature>
<protein>
    <submittedName>
        <fullName evidence="2 3">Uncharacterized protein</fullName>
    </submittedName>
</protein>
<feature type="compositionally biased region" description="Polar residues" evidence="1">
    <location>
        <begin position="138"/>
        <end position="163"/>
    </location>
</feature>
<feature type="compositionally biased region" description="Low complexity" evidence="1">
    <location>
        <begin position="1"/>
        <end position="16"/>
    </location>
</feature>
<feature type="compositionally biased region" description="Basic and acidic residues" evidence="1">
    <location>
        <begin position="727"/>
        <end position="738"/>
    </location>
</feature>
<feature type="compositionally biased region" description="Polar residues" evidence="1">
    <location>
        <begin position="460"/>
        <end position="469"/>
    </location>
</feature>
<accession>A0A180GBI7</accession>
<dbReference type="STRING" id="630390.A0A180GBI7"/>
<feature type="region of interest" description="Disordered" evidence="1">
    <location>
        <begin position="91"/>
        <end position="764"/>
    </location>
</feature>
<evidence type="ECO:0000256" key="1">
    <source>
        <dbReference type="SAM" id="MobiDB-lite"/>
    </source>
</evidence>
<reference evidence="3 4" key="3">
    <citation type="journal article" date="2017" name="G3 (Bethesda)">
        <title>Comparative analysis highlights variable genome content of wheat rusts and divergence of the mating loci.</title>
        <authorList>
            <person name="Cuomo C.A."/>
            <person name="Bakkeren G."/>
            <person name="Khalil H.B."/>
            <person name="Panwar V."/>
            <person name="Joly D."/>
            <person name="Linning R."/>
            <person name="Sakthikumar S."/>
            <person name="Song X."/>
            <person name="Adiconis X."/>
            <person name="Fan L."/>
            <person name="Goldberg J.M."/>
            <person name="Levin J.Z."/>
            <person name="Young S."/>
            <person name="Zeng Q."/>
            <person name="Anikster Y."/>
            <person name="Bruce M."/>
            <person name="Wang M."/>
            <person name="Yin C."/>
            <person name="McCallum B."/>
            <person name="Szabo L.J."/>
            <person name="Hulbert S."/>
            <person name="Chen X."/>
            <person name="Fellers J.P."/>
        </authorList>
    </citation>
    <scope>NUCLEOTIDE SEQUENCE</scope>
    <source>
        <strain evidence="3">isolate 1-1 / race 1 (BBBD)</strain>
        <strain evidence="4">Isolate 1-1 / race 1 (BBBD)</strain>
    </source>
</reference>
<feature type="compositionally biased region" description="Basic and acidic residues" evidence="1">
    <location>
        <begin position="379"/>
        <end position="388"/>
    </location>
</feature>
<feature type="compositionally biased region" description="Polar residues" evidence="1">
    <location>
        <begin position="440"/>
        <end position="451"/>
    </location>
</feature>